<name>W5JVP4_ANODA</name>
<gene>
    <name evidence="1" type="ORF">AND_001294</name>
</gene>
<reference evidence="2" key="4">
    <citation type="submission" date="2015-06" db="UniProtKB">
        <authorList>
            <consortium name="EnsemblMetazoa"/>
        </authorList>
    </citation>
    <scope>IDENTIFICATION</scope>
</reference>
<reference evidence="1 3" key="1">
    <citation type="journal article" date="2010" name="BMC Genomics">
        <title>Combination of measures distinguishes pre-miRNAs from other stem-loops in the genome of the newly sequenced Anopheles darlingi.</title>
        <authorList>
            <person name="Mendes N.D."/>
            <person name="Freitas A.T."/>
            <person name="Vasconcelos A.T."/>
            <person name="Sagot M.F."/>
        </authorList>
    </citation>
    <scope>NUCLEOTIDE SEQUENCE</scope>
</reference>
<keyword evidence="3" id="KW-1185">Reference proteome</keyword>
<evidence type="ECO:0000313" key="3">
    <source>
        <dbReference type="Proteomes" id="UP000000673"/>
    </source>
</evidence>
<dbReference type="AlphaFoldDB" id="W5JVP4"/>
<evidence type="ECO:0000313" key="1">
    <source>
        <dbReference type="EMBL" id="ETN66909.1"/>
    </source>
</evidence>
<accession>W5JVP4</accession>
<sequence>MKIFGQAYITIHIRGQMRRYVTYKPLRRVACGCASIQAIIQGSGSVSSWGSSNRYR</sequence>
<dbReference type="HOGENOM" id="CLU_3016010_0_0_1"/>
<dbReference type="Proteomes" id="UP000000673">
    <property type="component" value="Unassembled WGS sequence"/>
</dbReference>
<dbReference type="VEuPathDB" id="VectorBase:ADAC001294"/>
<dbReference type="EnsemblMetazoa" id="ADAC001294-RA">
    <property type="protein sequence ID" value="ADAC001294-PA"/>
    <property type="gene ID" value="ADAC001294"/>
</dbReference>
<reference evidence="1" key="3">
    <citation type="journal article" date="2013" name="Nucleic Acids Res.">
        <title>The genome of Anopheles darlingi, the main neotropical malaria vector.</title>
        <authorList>
            <person name="Marinotti O."/>
            <person name="Cerqueira G.C."/>
            <person name="de Almeida L.G."/>
            <person name="Ferro M.I."/>
            <person name="Loreto E.L."/>
            <person name="Zaha A."/>
            <person name="Teixeira S.M."/>
            <person name="Wespiser A.R."/>
            <person name="Almeida E Silva A."/>
            <person name="Schlindwein A.D."/>
            <person name="Pacheco A.C."/>
            <person name="Silva A.L."/>
            <person name="Graveley B.R."/>
            <person name="Walenz B.P."/>
            <person name="Lima Bde A."/>
            <person name="Ribeiro C.A."/>
            <person name="Nunes-Silva C.G."/>
            <person name="de Carvalho C.R."/>
            <person name="Soares C.M."/>
            <person name="de Menezes C.B."/>
            <person name="Matiolli C."/>
            <person name="Caffrey D."/>
            <person name="Araujo D.A."/>
            <person name="de Oliveira D.M."/>
            <person name="Golenbock D."/>
            <person name="Grisard E.C."/>
            <person name="Fantinatti-Garboggini F."/>
            <person name="de Carvalho F.M."/>
            <person name="Barcellos F.G."/>
            <person name="Prosdocimi F."/>
            <person name="May G."/>
            <person name="Azevedo Junior G.M."/>
            <person name="Guimaraes G.M."/>
            <person name="Goldman G.H."/>
            <person name="Padilha I.Q."/>
            <person name="Batista Jda S."/>
            <person name="Ferro J.A."/>
            <person name="Ribeiro J.M."/>
            <person name="Fietto J.L."/>
            <person name="Dabbas K.M."/>
            <person name="Cerdeira L."/>
            <person name="Agnez-Lima L.F."/>
            <person name="Brocchi M."/>
            <person name="de Carvalho M.O."/>
            <person name="Teixeira Mde M."/>
            <person name="Diniz Maia Mde M."/>
            <person name="Goldman M.H."/>
            <person name="Cruz Schneider M.P."/>
            <person name="Felipe M.S."/>
            <person name="Hungria M."/>
            <person name="Nicolas M.F."/>
            <person name="Pereira M."/>
            <person name="Montes M.A."/>
            <person name="Cantao M.E."/>
            <person name="Vincentz M."/>
            <person name="Rafael M.S."/>
            <person name="Silverman N."/>
            <person name="Stoco P.H."/>
            <person name="Souza R.C."/>
            <person name="Vicentini R."/>
            <person name="Gazzinelli R.T."/>
            <person name="Neves Rde O."/>
            <person name="Silva R."/>
            <person name="Astolfi-Filho S."/>
            <person name="Maciel T.E."/>
            <person name="Urmenyi T.P."/>
            <person name="Tadei W.P."/>
            <person name="Camargo E.P."/>
            <person name="de Vasconcelos A.T."/>
        </authorList>
    </citation>
    <scope>NUCLEOTIDE SEQUENCE</scope>
</reference>
<reference evidence="1" key="2">
    <citation type="submission" date="2010-05" db="EMBL/GenBank/DDBJ databases">
        <authorList>
            <person name="Almeida L.G."/>
            <person name="Nicolas M.F."/>
            <person name="Souza R.C."/>
            <person name="Vasconcelos A.T.R."/>
        </authorList>
    </citation>
    <scope>NUCLEOTIDE SEQUENCE</scope>
</reference>
<evidence type="ECO:0000313" key="2">
    <source>
        <dbReference type="EnsemblMetazoa" id="ADAC001294-PA"/>
    </source>
</evidence>
<dbReference type="EMBL" id="ADMH02000339">
    <property type="protein sequence ID" value="ETN66909.1"/>
    <property type="molecule type" value="Genomic_DNA"/>
</dbReference>
<protein>
    <submittedName>
        <fullName evidence="1 2">Uncharacterized protein</fullName>
    </submittedName>
</protein>
<proteinExistence type="predicted"/>
<organism evidence="1">
    <name type="scientific">Anopheles darlingi</name>
    <name type="common">Mosquito</name>
    <dbReference type="NCBI Taxonomy" id="43151"/>
    <lineage>
        <taxon>Eukaryota</taxon>
        <taxon>Metazoa</taxon>
        <taxon>Ecdysozoa</taxon>
        <taxon>Arthropoda</taxon>
        <taxon>Hexapoda</taxon>
        <taxon>Insecta</taxon>
        <taxon>Pterygota</taxon>
        <taxon>Neoptera</taxon>
        <taxon>Endopterygota</taxon>
        <taxon>Diptera</taxon>
        <taxon>Nematocera</taxon>
        <taxon>Culicoidea</taxon>
        <taxon>Culicidae</taxon>
        <taxon>Anophelinae</taxon>
        <taxon>Anopheles</taxon>
    </lineage>
</organism>